<dbReference type="HOGENOM" id="CLU_2539386_0_0_9"/>
<dbReference type="KEGG" id="pms:KNP414_05373"/>
<reference evidence="2" key="1">
    <citation type="submission" date="2011-06" db="EMBL/GenBank/DDBJ databases">
        <title>Complete genome sequence of Paenibacillus mucilaginosus KNP414.</title>
        <authorList>
            <person name="Wang J."/>
            <person name="Hu S."/>
            <person name="Hu X."/>
            <person name="Zhang B."/>
            <person name="Dong D."/>
            <person name="Zhang S."/>
            <person name="Zhao K."/>
            <person name="Wu D."/>
        </authorList>
    </citation>
    <scope>NUCLEOTIDE SEQUENCE [LARGE SCALE GENOMIC DNA]</scope>
    <source>
        <strain evidence="2">KNP414</strain>
    </source>
</reference>
<dbReference type="Proteomes" id="UP000006620">
    <property type="component" value="Chromosome"/>
</dbReference>
<name>F8FG77_PAEMK</name>
<proteinExistence type="predicted"/>
<accession>F8FG77</accession>
<sequence length="83" mass="9088">MYNESITVKDIHSGVNPYFDPPEASFRCPVPWPKIPAARAALPHADSFVRASEGAAWVLICSLCGCRLQTSNKPEKLPACLVF</sequence>
<dbReference type="EMBL" id="CP002869">
    <property type="protein sequence ID" value="AEI43897.1"/>
    <property type="molecule type" value="Genomic_DNA"/>
</dbReference>
<evidence type="ECO:0000313" key="1">
    <source>
        <dbReference type="EMBL" id="AEI43897.1"/>
    </source>
</evidence>
<gene>
    <name evidence="1" type="ordered locus">KNP414_05373</name>
</gene>
<evidence type="ECO:0000313" key="2">
    <source>
        <dbReference type="Proteomes" id="UP000006620"/>
    </source>
</evidence>
<organism evidence="1 2">
    <name type="scientific">Paenibacillus mucilaginosus (strain KNP414)</name>
    <dbReference type="NCBI Taxonomy" id="1036673"/>
    <lineage>
        <taxon>Bacteria</taxon>
        <taxon>Bacillati</taxon>
        <taxon>Bacillota</taxon>
        <taxon>Bacilli</taxon>
        <taxon>Bacillales</taxon>
        <taxon>Paenibacillaceae</taxon>
        <taxon>Paenibacillus</taxon>
    </lineage>
</organism>
<dbReference type="AlphaFoldDB" id="F8FG77"/>
<dbReference type="PATRIC" id="fig|1036673.3.peg.4981"/>
<reference evidence="1 2" key="2">
    <citation type="journal article" date="2013" name="Genome Announc.">
        <title>Genome Sequence of Growth-Improving Paenibacillus mucilaginosus Strain KNP414.</title>
        <authorList>
            <person name="Lu J.J."/>
            <person name="Wang J.F."/>
            <person name="Hu X.F."/>
        </authorList>
    </citation>
    <scope>NUCLEOTIDE SEQUENCE [LARGE SCALE GENOMIC DNA]</scope>
    <source>
        <strain evidence="1 2">KNP414</strain>
    </source>
</reference>
<protein>
    <submittedName>
        <fullName evidence="1">Uncharacterized protein</fullName>
    </submittedName>
</protein>